<dbReference type="GO" id="GO:0005737">
    <property type="term" value="C:cytoplasm"/>
    <property type="evidence" value="ECO:0007669"/>
    <property type="project" value="UniProtKB-SubCell"/>
</dbReference>
<evidence type="ECO:0000256" key="1">
    <source>
        <dbReference type="ARBA" id="ARBA00022490"/>
    </source>
</evidence>
<dbReference type="SUPFAM" id="SSF111337">
    <property type="entry name" value="QueA-like"/>
    <property type="match status" value="1"/>
</dbReference>
<evidence type="ECO:0000256" key="4">
    <source>
        <dbReference type="ARBA" id="ARBA00022785"/>
    </source>
</evidence>
<comment type="pathway">
    <text evidence="5">tRNA modification; tRNA-queuosine biosynthesis.</text>
</comment>
<dbReference type="InterPro" id="IPR003699">
    <property type="entry name" value="QueA"/>
</dbReference>
<keyword evidence="6" id="KW-0413">Isomerase</keyword>
<evidence type="ECO:0000256" key="2">
    <source>
        <dbReference type="ARBA" id="ARBA00022679"/>
    </source>
</evidence>
<dbReference type="Pfam" id="PF02547">
    <property type="entry name" value="Queuosine_synth"/>
    <property type="match status" value="2"/>
</dbReference>
<keyword evidence="4 5" id="KW-0671">Queuosine biosynthesis</keyword>
<evidence type="ECO:0000256" key="5">
    <source>
        <dbReference type="HAMAP-Rule" id="MF_00113"/>
    </source>
</evidence>
<protein>
    <recommendedName>
        <fullName evidence="5">S-adenosylmethionine:tRNA ribosyltransferase-isomerase</fullName>
        <ecNumber evidence="5">2.4.99.17</ecNumber>
    </recommendedName>
    <alternativeName>
        <fullName evidence="5">Queuosine biosynthesis protein QueA</fullName>
    </alternativeName>
</protein>
<evidence type="ECO:0000313" key="7">
    <source>
        <dbReference type="Proteomes" id="UP000240572"/>
    </source>
</evidence>
<dbReference type="OrthoDB" id="9805933at2"/>
<comment type="catalytic activity">
    <reaction evidence="5">
        <text>7-aminomethyl-7-carbaguanosine(34) in tRNA + S-adenosyl-L-methionine = epoxyqueuosine(34) in tRNA + adenine + L-methionine + 2 H(+)</text>
        <dbReference type="Rhea" id="RHEA:32155"/>
        <dbReference type="Rhea" id="RHEA-COMP:10342"/>
        <dbReference type="Rhea" id="RHEA-COMP:18582"/>
        <dbReference type="ChEBI" id="CHEBI:15378"/>
        <dbReference type="ChEBI" id="CHEBI:16708"/>
        <dbReference type="ChEBI" id="CHEBI:57844"/>
        <dbReference type="ChEBI" id="CHEBI:59789"/>
        <dbReference type="ChEBI" id="CHEBI:82833"/>
        <dbReference type="ChEBI" id="CHEBI:194443"/>
        <dbReference type="EC" id="2.4.99.17"/>
    </reaction>
</comment>
<dbReference type="EMBL" id="PYGD01000010">
    <property type="protein sequence ID" value="PSK89869.1"/>
    <property type="molecule type" value="Genomic_DNA"/>
</dbReference>
<comment type="subcellular location">
    <subcellularLocation>
        <location evidence="5">Cytoplasm</location>
    </subcellularLocation>
</comment>
<dbReference type="GO" id="GO:0008616">
    <property type="term" value="P:tRNA queuosine(34) biosynthetic process"/>
    <property type="evidence" value="ECO:0007669"/>
    <property type="project" value="UniProtKB-UniRule"/>
</dbReference>
<keyword evidence="1 5" id="KW-0963">Cytoplasm</keyword>
<dbReference type="Gene3D" id="2.40.10.240">
    <property type="entry name" value="QueA-like"/>
    <property type="match status" value="1"/>
</dbReference>
<proteinExistence type="inferred from homology"/>
<sequence length="409" mass="46478">MHPSALQIRDFTYDLPEEKIARYPLEQRDQSRLLLYRNQAFTEDTYRNIDRFLPEGALMVFNQTRVIHARLLFRKPTGGRIEVFCLEPDNRYPDVQTAMLQQGEVYWKCMVGGAAKWKEGQVLELEQEHADAPKVFAALHERAEGVYILHLYWPASDTTFAEVLHQAGKVPLPPYLNRDAEQADEHRYQTIFAREEGSVAAPTAALHFTDEVMQSLAEKAIDAAFVTLHVGAGTFKPVKSETMEGHDMHAEWIEVTAPLLETVMNRLALDKPVVAVGTTSCRTLESLYWIGVRLIRKENIDFAGIAMPQWYPYENPSDIPATTAFRALLDYLQSTPLSKLVTRTQIIIAPGYSFRVIAGMVTNFHQPQSTLLLLVAALVGPSWRDIYTYALEHGFRFLSYGDGCLLWKK</sequence>
<dbReference type="InterPro" id="IPR042118">
    <property type="entry name" value="QueA_dom1"/>
</dbReference>
<dbReference type="HAMAP" id="MF_00113">
    <property type="entry name" value="QueA"/>
    <property type="match status" value="1"/>
</dbReference>
<reference evidence="6 7" key="1">
    <citation type="submission" date="2018-03" db="EMBL/GenBank/DDBJ databases">
        <title>Genomic Encyclopedia of Type Strains, Phase III (KMG-III): the genomes of soil and plant-associated and newly described type strains.</title>
        <authorList>
            <person name="Whitman W."/>
        </authorList>
    </citation>
    <scope>NUCLEOTIDE SEQUENCE [LARGE SCALE GENOMIC DNA]</scope>
    <source>
        <strain evidence="6 7">CGMCC 1.12700</strain>
    </source>
</reference>
<organism evidence="6 7">
    <name type="scientific">Taibaiella chishuiensis</name>
    <dbReference type="NCBI Taxonomy" id="1434707"/>
    <lineage>
        <taxon>Bacteria</taxon>
        <taxon>Pseudomonadati</taxon>
        <taxon>Bacteroidota</taxon>
        <taxon>Chitinophagia</taxon>
        <taxon>Chitinophagales</taxon>
        <taxon>Chitinophagaceae</taxon>
        <taxon>Taibaiella</taxon>
    </lineage>
</organism>
<evidence type="ECO:0000256" key="3">
    <source>
        <dbReference type="ARBA" id="ARBA00022691"/>
    </source>
</evidence>
<dbReference type="PANTHER" id="PTHR30307">
    <property type="entry name" value="S-ADENOSYLMETHIONINE:TRNA RIBOSYLTRANSFERASE-ISOMERASE"/>
    <property type="match status" value="1"/>
</dbReference>
<comment type="similarity">
    <text evidence="5">Belongs to the QueA family.</text>
</comment>
<comment type="caution">
    <text evidence="6">The sequence shown here is derived from an EMBL/GenBank/DDBJ whole genome shotgun (WGS) entry which is preliminary data.</text>
</comment>
<comment type="function">
    <text evidence="5">Transfers and isomerizes the ribose moiety from AdoMet to the 7-aminomethyl group of 7-deazaguanine (preQ1-tRNA) to give epoxyqueuosine (oQ-tRNA).</text>
</comment>
<dbReference type="InterPro" id="IPR036100">
    <property type="entry name" value="QueA_sf"/>
</dbReference>
<keyword evidence="2 5" id="KW-0808">Transferase</keyword>
<dbReference type="AlphaFoldDB" id="A0A2P8CY26"/>
<dbReference type="PANTHER" id="PTHR30307:SF0">
    <property type="entry name" value="S-ADENOSYLMETHIONINE:TRNA RIBOSYLTRANSFERASE-ISOMERASE"/>
    <property type="match status" value="1"/>
</dbReference>
<dbReference type="Proteomes" id="UP000240572">
    <property type="component" value="Unassembled WGS sequence"/>
</dbReference>
<comment type="subunit">
    <text evidence="5">Monomer.</text>
</comment>
<dbReference type="Gene3D" id="3.40.1780.10">
    <property type="entry name" value="QueA-like"/>
    <property type="match status" value="1"/>
</dbReference>
<dbReference type="EC" id="2.4.99.17" evidence="5"/>
<evidence type="ECO:0000313" key="6">
    <source>
        <dbReference type="EMBL" id="PSK89869.1"/>
    </source>
</evidence>
<dbReference type="RefSeq" id="WP_106524669.1">
    <property type="nucleotide sequence ID" value="NZ_PYGD01000010.1"/>
</dbReference>
<dbReference type="UniPathway" id="UPA00392"/>
<keyword evidence="3 5" id="KW-0949">S-adenosyl-L-methionine</keyword>
<accession>A0A2P8CY26</accession>
<dbReference type="GO" id="GO:0051075">
    <property type="term" value="F:S-adenosylmethionine:tRNA ribosyltransferase-isomerase activity"/>
    <property type="evidence" value="ECO:0007669"/>
    <property type="project" value="UniProtKB-EC"/>
</dbReference>
<keyword evidence="7" id="KW-1185">Reference proteome</keyword>
<gene>
    <name evidence="5" type="primary">queA</name>
    <name evidence="6" type="ORF">B0I18_110170</name>
</gene>
<name>A0A2P8CY26_9BACT</name>
<dbReference type="InterPro" id="IPR042119">
    <property type="entry name" value="QueA_dom2"/>
</dbReference>